<dbReference type="GO" id="GO:0005975">
    <property type="term" value="P:carbohydrate metabolic process"/>
    <property type="evidence" value="ECO:0007669"/>
    <property type="project" value="InterPro"/>
</dbReference>
<accession>A0A1C2G4F8</accession>
<dbReference type="PANTHER" id="PTHR43793">
    <property type="entry name" value="FAD SYNTHASE"/>
    <property type="match status" value="1"/>
</dbReference>
<dbReference type="PANTHER" id="PTHR43793:SF2">
    <property type="entry name" value="BIFUNCTIONAL PROTEIN HLDE"/>
    <property type="match status" value="1"/>
</dbReference>
<keyword evidence="2 8" id="KW-0808">Transferase</keyword>
<dbReference type="NCBIfam" id="TIGR00125">
    <property type="entry name" value="cyt_tran_rel"/>
    <property type="match status" value="1"/>
</dbReference>
<comment type="caution">
    <text evidence="8">The sequence shown here is derived from an EMBL/GenBank/DDBJ whole genome shotgun (WGS) entry which is preliminary data.</text>
</comment>
<name>A0A1C2G4F8_9GAMM</name>
<dbReference type="GO" id="GO:0005524">
    <property type="term" value="F:ATP binding"/>
    <property type="evidence" value="ECO:0007669"/>
    <property type="project" value="UniProtKB-KW"/>
</dbReference>
<keyword evidence="3 8" id="KW-0548">Nucleotidyltransferase</keyword>
<organism evidence="8 9">
    <name type="scientific">Acidiferrobacter thiooxydans</name>
    <dbReference type="NCBI Taxonomy" id="163359"/>
    <lineage>
        <taxon>Bacteria</taxon>
        <taxon>Pseudomonadati</taxon>
        <taxon>Pseudomonadota</taxon>
        <taxon>Gammaproteobacteria</taxon>
        <taxon>Acidiferrobacterales</taxon>
        <taxon>Acidiferrobacteraceae</taxon>
        <taxon>Acidiferrobacter</taxon>
    </lineage>
</organism>
<keyword evidence="4" id="KW-0547">Nucleotide-binding</keyword>
<protein>
    <recommendedName>
        <fullName evidence="1">D-glycero-beta-D-manno-heptose 1-phosphate adenylyltransferase</fullName>
        <ecNumber evidence="1">2.7.7.70</ecNumber>
    </recommendedName>
</protein>
<dbReference type="AlphaFoldDB" id="A0A1C2G4F8"/>
<keyword evidence="5" id="KW-0067">ATP-binding</keyword>
<reference evidence="8 9" key="1">
    <citation type="submission" date="2018-02" db="EMBL/GenBank/DDBJ databases">
        <title>Insights into the biology of acidophilic members of the Acidiferrobacteraceae family derived from comparative genomic analyses.</title>
        <authorList>
            <person name="Issotta F."/>
            <person name="Thyssen C."/>
            <person name="Mena C."/>
            <person name="Moya A."/>
            <person name="Bellenberg S."/>
            <person name="Sproer C."/>
            <person name="Covarrubias P.C."/>
            <person name="Sand W."/>
            <person name="Quatrini R."/>
            <person name="Vera M."/>
        </authorList>
    </citation>
    <scope>NUCLEOTIDE SEQUENCE [LARGE SCALE GENOMIC DNA]</scope>
    <source>
        <strain evidence="9">m-1</strain>
    </source>
</reference>
<evidence type="ECO:0000256" key="6">
    <source>
        <dbReference type="ARBA" id="ARBA00023277"/>
    </source>
</evidence>
<gene>
    <name evidence="8" type="primary">rfaE2</name>
    <name evidence="8" type="ORF">C4900_12910</name>
</gene>
<dbReference type="InterPro" id="IPR050385">
    <property type="entry name" value="Archaeal_FAD_synthase"/>
</dbReference>
<dbReference type="InterPro" id="IPR004821">
    <property type="entry name" value="Cyt_trans-like"/>
</dbReference>
<evidence type="ECO:0000256" key="5">
    <source>
        <dbReference type="ARBA" id="ARBA00022840"/>
    </source>
</evidence>
<sequence>MIADKISASRREGVERARALPRPLVFTNGCFDLLHRGHTAYLEEARALGSSLVVAVNGDASVRRLNKGPERPINHLEDRMAVLAALESVSLVLAFEEDTPRELILAIRPDVLVKGGDWPVASIVGADIVTADGGRVLSIPFRFERSTTALVRAIRHDLRP</sequence>
<dbReference type="GO" id="GO:0016779">
    <property type="term" value="F:nucleotidyltransferase activity"/>
    <property type="evidence" value="ECO:0007669"/>
    <property type="project" value="UniProtKB-KW"/>
</dbReference>
<evidence type="ECO:0000256" key="3">
    <source>
        <dbReference type="ARBA" id="ARBA00022695"/>
    </source>
</evidence>
<dbReference type="STRING" id="163359.A9R16_06850"/>
<comment type="catalytic activity">
    <reaction evidence="7">
        <text>D-glycero-beta-D-manno-heptose 1-phosphate + ATP + H(+) = ADP-D-glycero-beta-D-manno-heptose + diphosphate</text>
        <dbReference type="Rhea" id="RHEA:27465"/>
        <dbReference type="ChEBI" id="CHEBI:15378"/>
        <dbReference type="ChEBI" id="CHEBI:30616"/>
        <dbReference type="ChEBI" id="CHEBI:33019"/>
        <dbReference type="ChEBI" id="CHEBI:59967"/>
        <dbReference type="ChEBI" id="CHEBI:61593"/>
        <dbReference type="EC" id="2.7.7.70"/>
    </reaction>
</comment>
<dbReference type="GO" id="GO:0016773">
    <property type="term" value="F:phosphotransferase activity, alcohol group as acceptor"/>
    <property type="evidence" value="ECO:0007669"/>
    <property type="project" value="InterPro"/>
</dbReference>
<dbReference type="InterPro" id="IPR011914">
    <property type="entry name" value="RfaE_dom_II"/>
</dbReference>
<dbReference type="Proteomes" id="UP000253250">
    <property type="component" value="Unassembled WGS sequence"/>
</dbReference>
<dbReference type="EMBL" id="PSYR01000002">
    <property type="protein sequence ID" value="RCN56670.1"/>
    <property type="molecule type" value="Genomic_DNA"/>
</dbReference>
<evidence type="ECO:0000256" key="4">
    <source>
        <dbReference type="ARBA" id="ARBA00022741"/>
    </source>
</evidence>
<dbReference type="InterPro" id="IPR014729">
    <property type="entry name" value="Rossmann-like_a/b/a_fold"/>
</dbReference>
<dbReference type="RefSeq" id="WP_065968792.1">
    <property type="nucleotide sequence ID" value="NZ_CP080624.1"/>
</dbReference>
<proteinExistence type="predicted"/>
<evidence type="ECO:0000256" key="7">
    <source>
        <dbReference type="ARBA" id="ARBA00047428"/>
    </source>
</evidence>
<dbReference type="SUPFAM" id="SSF52374">
    <property type="entry name" value="Nucleotidylyl transferase"/>
    <property type="match status" value="1"/>
</dbReference>
<keyword evidence="9" id="KW-1185">Reference proteome</keyword>
<keyword evidence="6" id="KW-0119">Carbohydrate metabolism</keyword>
<evidence type="ECO:0000256" key="2">
    <source>
        <dbReference type="ARBA" id="ARBA00022679"/>
    </source>
</evidence>
<dbReference type="OrthoDB" id="9802794at2"/>
<evidence type="ECO:0000313" key="8">
    <source>
        <dbReference type="EMBL" id="RCN56670.1"/>
    </source>
</evidence>
<evidence type="ECO:0000313" key="9">
    <source>
        <dbReference type="Proteomes" id="UP000253250"/>
    </source>
</evidence>
<dbReference type="Gene3D" id="3.40.50.620">
    <property type="entry name" value="HUPs"/>
    <property type="match status" value="1"/>
</dbReference>
<dbReference type="Pfam" id="PF01467">
    <property type="entry name" value="CTP_transf_like"/>
    <property type="match status" value="1"/>
</dbReference>
<evidence type="ECO:0000256" key="1">
    <source>
        <dbReference type="ARBA" id="ARBA00012519"/>
    </source>
</evidence>
<dbReference type="NCBIfam" id="TIGR02199">
    <property type="entry name" value="rfaE_dom_II"/>
    <property type="match status" value="1"/>
</dbReference>
<dbReference type="EC" id="2.7.7.70" evidence="1"/>